<evidence type="ECO:0000313" key="2">
    <source>
        <dbReference type="Proteomes" id="UP001229421"/>
    </source>
</evidence>
<protein>
    <submittedName>
        <fullName evidence="1">Uncharacterized protein</fullName>
    </submittedName>
</protein>
<comment type="caution">
    <text evidence="1">The sequence shown here is derived from an EMBL/GenBank/DDBJ whole genome shotgun (WGS) entry which is preliminary data.</text>
</comment>
<dbReference type="AlphaFoldDB" id="A0AAD8KWQ0"/>
<accession>A0AAD8KWQ0</accession>
<gene>
    <name evidence="1" type="ORF">QVD17_16400</name>
</gene>
<dbReference type="PANTHER" id="PTHR34287:SF4">
    <property type="entry name" value="OS04G0504200 PROTEIN"/>
    <property type="match status" value="1"/>
</dbReference>
<reference evidence="1" key="1">
    <citation type="journal article" date="2023" name="bioRxiv">
        <title>Improved chromosome-level genome assembly for marigold (Tagetes erecta).</title>
        <authorList>
            <person name="Jiang F."/>
            <person name="Yuan L."/>
            <person name="Wang S."/>
            <person name="Wang H."/>
            <person name="Xu D."/>
            <person name="Wang A."/>
            <person name="Fan W."/>
        </authorList>
    </citation>
    <scope>NUCLEOTIDE SEQUENCE</scope>
    <source>
        <strain evidence="1">WSJ</strain>
        <tissue evidence="1">Leaf</tissue>
    </source>
</reference>
<proteinExistence type="predicted"/>
<organism evidence="1 2">
    <name type="scientific">Tagetes erecta</name>
    <name type="common">African marigold</name>
    <dbReference type="NCBI Taxonomy" id="13708"/>
    <lineage>
        <taxon>Eukaryota</taxon>
        <taxon>Viridiplantae</taxon>
        <taxon>Streptophyta</taxon>
        <taxon>Embryophyta</taxon>
        <taxon>Tracheophyta</taxon>
        <taxon>Spermatophyta</taxon>
        <taxon>Magnoliopsida</taxon>
        <taxon>eudicotyledons</taxon>
        <taxon>Gunneridae</taxon>
        <taxon>Pentapetalae</taxon>
        <taxon>asterids</taxon>
        <taxon>campanulids</taxon>
        <taxon>Asterales</taxon>
        <taxon>Asteraceae</taxon>
        <taxon>Asteroideae</taxon>
        <taxon>Heliantheae alliance</taxon>
        <taxon>Tageteae</taxon>
        <taxon>Tagetes</taxon>
    </lineage>
</organism>
<dbReference type="PANTHER" id="PTHR34287">
    <property type="entry name" value="OS06G0551500 PROTEIN-RELATED"/>
    <property type="match status" value="1"/>
</dbReference>
<dbReference type="Proteomes" id="UP001229421">
    <property type="component" value="Unassembled WGS sequence"/>
</dbReference>
<keyword evidence="2" id="KW-1185">Reference proteome</keyword>
<name>A0AAD8KWQ0_TARER</name>
<evidence type="ECO:0000313" key="1">
    <source>
        <dbReference type="EMBL" id="KAK1427707.1"/>
    </source>
</evidence>
<sequence>MNFNTQEEETQTLIINNNDTGVASVKVVEYMLSSMSNELLCKFPDNSAFDFDYTQSSIWSPLLPHPSNPSSPALGLQRKLSYDEDEEEPKKFDSCMFNCFKVHHKFSKKKMMVTMKRRRSGLLGFDKLGICSNSGADLFDSASSSPIRIKGWKKVLKAASKKFKKTMKKKNSGSHLNNGFSRISC</sequence>
<dbReference type="EMBL" id="JAUHHV010000004">
    <property type="protein sequence ID" value="KAK1427707.1"/>
    <property type="molecule type" value="Genomic_DNA"/>
</dbReference>